<comment type="caution">
    <text evidence="1">The sequence shown here is derived from an EMBL/GenBank/DDBJ whole genome shotgun (WGS) entry which is preliminary data.</text>
</comment>
<accession>A0A9P4NFR2</accession>
<dbReference type="Proteomes" id="UP000800235">
    <property type="component" value="Unassembled WGS sequence"/>
</dbReference>
<name>A0A9P4NFR2_9PEZI</name>
<keyword evidence="2" id="KW-1185">Reference proteome</keyword>
<dbReference type="AlphaFoldDB" id="A0A9P4NFR2"/>
<protein>
    <submittedName>
        <fullName evidence="1">Uncharacterized protein</fullName>
    </submittedName>
</protein>
<proteinExistence type="predicted"/>
<organism evidence="1 2">
    <name type="scientific">Tothia fuscella</name>
    <dbReference type="NCBI Taxonomy" id="1048955"/>
    <lineage>
        <taxon>Eukaryota</taxon>
        <taxon>Fungi</taxon>
        <taxon>Dikarya</taxon>
        <taxon>Ascomycota</taxon>
        <taxon>Pezizomycotina</taxon>
        <taxon>Dothideomycetes</taxon>
        <taxon>Pleosporomycetidae</taxon>
        <taxon>Venturiales</taxon>
        <taxon>Cylindrosympodiaceae</taxon>
        <taxon>Tothia</taxon>
    </lineage>
</organism>
<evidence type="ECO:0000313" key="2">
    <source>
        <dbReference type="Proteomes" id="UP000800235"/>
    </source>
</evidence>
<gene>
    <name evidence="1" type="ORF">EJ08DRAFT_705999</name>
</gene>
<sequence>MIQNCSQLHPYCLKPQSLPLPRRVIQVGHREACLYETRGESQAYAILSHCWQNSKPLKTVETNLARHQGRLPGMC</sequence>
<dbReference type="EMBL" id="MU007117">
    <property type="protein sequence ID" value="KAF2419691.1"/>
    <property type="molecule type" value="Genomic_DNA"/>
</dbReference>
<reference evidence="1" key="1">
    <citation type="journal article" date="2020" name="Stud. Mycol.">
        <title>101 Dothideomycetes genomes: a test case for predicting lifestyles and emergence of pathogens.</title>
        <authorList>
            <person name="Haridas S."/>
            <person name="Albert R."/>
            <person name="Binder M."/>
            <person name="Bloem J."/>
            <person name="Labutti K."/>
            <person name="Salamov A."/>
            <person name="Andreopoulos B."/>
            <person name="Baker S."/>
            <person name="Barry K."/>
            <person name="Bills G."/>
            <person name="Bluhm B."/>
            <person name="Cannon C."/>
            <person name="Castanera R."/>
            <person name="Culley D."/>
            <person name="Daum C."/>
            <person name="Ezra D."/>
            <person name="Gonzalez J."/>
            <person name="Henrissat B."/>
            <person name="Kuo A."/>
            <person name="Liang C."/>
            <person name="Lipzen A."/>
            <person name="Lutzoni F."/>
            <person name="Magnuson J."/>
            <person name="Mondo S."/>
            <person name="Nolan M."/>
            <person name="Ohm R."/>
            <person name="Pangilinan J."/>
            <person name="Park H.-J."/>
            <person name="Ramirez L."/>
            <person name="Alfaro M."/>
            <person name="Sun H."/>
            <person name="Tritt A."/>
            <person name="Yoshinaga Y."/>
            <person name="Zwiers L.-H."/>
            <person name="Turgeon B."/>
            <person name="Goodwin S."/>
            <person name="Spatafora J."/>
            <person name="Crous P."/>
            <person name="Grigoriev I."/>
        </authorList>
    </citation>
    <scope>NUCLEOTIDE SEQUENCE</scope>
    <source>
        <strain evidence="1">CBS 130266</strain>
    </source>
</reference>
<evidence type="ECO:0000313" key="1">
    <source>
        <dbReference type="EMBL" id="KAF2419691.1"/>
    </source>
</evidence>